<dbReference type="PANTHER" id="PTHR12297:SF3">
    <property type="entry name" value="HIG1 DOMAIN FAMILY MEMBER 1A"/>
    <property type="match status" value="1"/>
</dbReference>
<comment type="subcellular location">
    <subcellularLocation>
        <location evidence="1">Mitochondrion membrane</location>
    </subcellularLocation>
</comment>
<feature type="transmembrane region" description="Helical" evidence="6">
    <location>
        <begin position="76"/>
        <end position="100"/>
    </location>
</feature>
<keyword evidence="4" id="KW-0496">Mitochondrion</keyword>
<dbReference type="PANTHER" id="PTHR12297">
    <property type="entry name" value="HYPOXIA-INDUCBILE GENE 1 HIG1 -RELATED"/>
    <property type="match status" value="1"/>
</dbReference>
<dbReference type="Gene3D" id="6.10.140.1320">
    <property type="match status" value="1"/>
</dbReference>
<evidence type="ECO:0000256" key="2">
    <source>
        <dbReference type="ARBA" id="ARBA00022692"/>
    </source>
</evidence>
<keyword evidence="9" id="KW-1185">Reference proteome</keyword>
<feature type="transmembrane region" description="Helical" evidence="6">
    <location>
        <begin position="112"/>
        <end position="133"/>
    </location>
</feature>
<reference evidence="8 9" key="1">
    <citation type="submission" date="2024-02" db="EMBL/GenBank/DDBJ databases">
        <title>de novo genome assembly of Solanum bulbocastanum strain 11H21.</title>
        <authorList>
            <person name="Hosaka A.J."/>
        </authorList>
    </citation>
    <scope>NUCLEOTIDE SEQUENCE [LARGE SCALE GENOMIC DNA]</scope>
    <source>
        <tissue evidence="8">Young leaves</tissue>
    </source>
</reference>
<evidence type="ECO:0000259" key="7">
    <source>
        <dbReference type="PROSITE" id="PS51503"/>
    </source>
</evidence>
<keyword evidence="5 6" id="KW-0472">Membrane</keyword>
<sequence>MGSTDSELDSIFQDNKRHRNRLVPIDSELLSDSLKRHDNVSVHNILTPFLKPCAIATASRDAGGSAATMWYRMLQITLGMCVNDGAFLTAGVLTAGLISFKRGNSQLGQQLMRARVLVQGGTVALMVGSAYYYGDNFKRAG</sequence>
<gene>
    <name evidence="8" type="ORF">RDI58_027732</name>
</gene>
<keyword evidence="2 6" id="KW-0812">Transmembrane</keyword>
<feature type="domain" description="HIG1" evidence="7">
    <location>
        <begin position="42"/>
        <end position="141"/>
    </location>
</feature>
<evidence type="ECO:0000256" key="6">
    <source>
        <dbReference type="SAM" id="Phobius"/>
    </source>
</evidence>
<evidence type="ECO:0000256" key="3">
    <source>
        <dbReference type="ARBA" id="ARBA00022989"/>
    </source>
</evidence>
<evidence type="ECO:0000256" key="1">
    <source>
        <dbReference type="ARBA" id="ARBA00004325"/>
    </source>
</evidence>
<dbReference type="InterPro" id="IPR007667">
    <property type="entry name" value="Hypoxia_induced_domain"/>
</dbReference>
<evidence type="ECO:0000313" key="8">
    <source>
        <dbReference type="EMBL" id="KAK6776731.1"/>
    </source>
</evidence>
<dbReference type="AlphaFoldDB" id="A0AAN8T177"/>
<proteinExistence type="predicted"/>
<dbReference type="EMBL" id="JBANQN010000011">
    <property type="protein sequence ID" value="KAK6776731.1"/>
    <property type="molecule type" value="Genomic_DNA"/>
</dbReference>
<evidence type="ECO:0000313" key="9">
    <source>
        <dbReference type="Proteomes" id="UP001371456"/>
    </source>
</evidence>
<evidence type="ECO:0000256" key="5">
    <source>
        <dbReference type="ARBA" id="ARBA00023136"/>
    </source>
</evidence>
<dbReference type="GO" id="GO:0031966">
    <property type="term" value="C:mitochondrial membrane"/>
    <property type="evidence" value="ECO:0007669"/>
    <property type="project" value="UniProtKB-SubCell"/>
</dbReference>
<dbReference type="Proteomes" id="UP001371456">
    <property type="component" value="Unassembled WGS sequence"/>
</dbReference>
<comment type="caution">
    <text evidence="8">The sequence shown here is derived from an EMBL/GenBank/DDBJ whole genome shotgun (WGS) entry which is preliminary data.</text>
</comment>
<name>A0AAN8T177_SOLBU</name>
<accession>A0AAN8T177</accession>
<organism evidence="8 9">
    <name type="scientific">Solanum bulbocastanum</name>
    <name type="common">Wild potato</name>
    <dbReference type="NCBI Taxonomy" id="147425"/>
    <lineage>
        <taxon>Eukaryota</taxon>
        <taxon>Viridiplantae</taxon>
        <taxon>Streptophyta</taxon>
        <taxon>Embryophyta</taxon>
        <taxon>Tracheophyta</taxon>
        <taxon>Spermatophyta</taxon>
        <taxon>Magnoliopsida</taxon>
        <taxon>eudicotyledons</taxon>
        <taxon>Gunneridae</taxon>
        <taxon>Pentapetalae</taxon>
        <taxon>asterids</taxon>
        <taxon>lamiids</taxon>
        <taxon>Solanales</taxon>
        <taxon>Solanaceae</taxon>
        <taxon>Solanoideae</taxon>
        <taxon>Solaneae</taxon>
        <taxon>Solanum</taxon>
    </lineage>
</organism>
<evidence type="ECO:0000256" key="4">
    <source>
        <dbReference type="ARBA" id="ARBA00023128"/>
    </source>
</evidence>
<dbReference type="InterPro" id="IPR050355">
    <property type="entry name" value="RCF1"/>
</dbReference>
<dbReference type="PROSITE" id="PS51503">
    <property type="entry name" value="HIG1"/>
    <property type="match status" value="1"/>
</dbReference>
<keyword evidence="3 6" id="KW-1133">Transmembrane helix</keyword>
<dbReference type="Pfam" id="PF04588">
    <property type="entry name" value="HIG_1_N"/>
    <property type="match status" value="1"/>
</dbReference>
<protein>
    <recommendedName>
        <fullName evidence="7">HIG1 domain-containing protein</fullName>
    </recommendedName>
</protein>